<feature type="chain" id="PRO_5043617462" evidence="2">
    <location>
        <begin position="33"/>
        <end position="167"/>
    </location>
</feature>
<comment type="caution">
    <text evidence="3">The sequence shown here is derived from an EMBL/GenBank/DDBJ whole genome shotgun (WGS) entry which is preliminary data.</text>
</comment>
<sequence>MLRIKKGFSEQLLQMALLLSLIGCDRLWPTFGIWPSAPSAEVEVGPFGQWNDDGYSNGFGPLTQIHPKSVDRYLDRQWLLNELLSLGRYGDRYPSNIEAYLLNVDGDENGQDDQQQQGPGGHVVKTEPKENDDENNDDVEVFDTDIVEDVFMFAPEVSFFICSIFIC</sequence>
<feature type="signal peptide" evidence="2">
    <location>
        <begin position="1"/>
        <end position="32"/>
    </location>
</feature>
<proteinExistence type="predicted"/>
<evidence type="ECO:0000256" key="2">
    <source>
        <dbReference type="SAM" id="SignalP"/>
    </source>
</evidence>
<accession>A0AAV0WZT2</accession>
<dbReference type="Proteomes" id="UP001160148">
    <property type="component" value="Unassembled WGS sequence"/>
</dbReference>
<reference evidence="3 4" key="1">
    <citation type="submission" date="2023-01" db="EMBL/GenBank/DDBJ databases">
        <authorList>
            <person name="Whitehead M."/>
        </authorList>
    </citation>
    <scope>NUCLEOTIDE SEQUENCE [LARGE SCALE GENOMIC DNA]</scope>
</reference>
<protein>
    <submittedName>
        <fullName evidence="3">Uncharacterized protein</fullName>
    </submittedName>
</protein>
<evidence type="ECO:0000256" key="1">
    <source>
        <dbReference type="SAM" id="MobiDB-lite"/>
    </source>
</evidence>
<feature type="region of interest" description="Disordered" evidence="1">
    <location>
        <begin position="105"/>
        <end position="138"/>
    </location>
</feature>
<dbReference type="AlphaFoldDB" id="A0AAV0WZT2"/>
<gene>
    <name evidence="3" type="ORF">MEUPH1_LOCUS16204</name>
</gene>
<dbReference type="PROSITE" id="PS51257">
    <property type="entry name" value="PROKAR_LIPOPROTEIN"/>
    <property type="match status" value="1"/>
</dbReference>
<dbReference type="EMBL" id="CARXXK010000003">
    <property type="protein sequence ID" value="CAI6360971.1"/>
    <property type="molecule type" value="Genomic_DNA"/>
</dbReference>
<evidence type="ECO:0000313" key="3">
    <source>
        <dbReference type="EMBL" id="CAI6360971.1"/>
    </source>
</evidence>
<organism evidence="3 4">
    <name type="scientific">Macrosiphum euphorbiae</name>
    <name type="common">potato aphid</name>
    <dbReference type="NCBI Taxonomy" id="13131"/>
    <lineage>
        <taxon>Eukaryota</taxon>
        <taxon>Metazoa</taxon>
        <taxon>Ecdysozoa</taxon>
        <taxon>Arthropoda</taxon>
        <taxon>Hexapoda</taxon>
        <taxon>Insecta</taxon>
        <taxon>Pterygota</taxon>
        <taxon>Neoptera</taxon>
        <taxon>Paraneoptera</taxon>
        <taxon>Hemiptera</taxon>
        <taxon>Sternorrhyncha</taxon>
        <taxon>Aphidomorpha</taxon>
        <taxon>Aphidoidea</taxon>
        <taxon>Aphididae</taxon>
        <taxon>Macrosiphini</taxon>
        <taxon>Macrosiphum</taxon>
    </lineage>
</organism>
<name>A0AAV0WZT2_9HEMI</name>
<keyword evidence="2" id="KW-0732">Signal</keyword>
<evidence type="ECO:0000313" key="4">
    <source>
        <dbReference type="Proteomes" id="UP001160148"/>
    </source>
</evidence>
<keyword evidence="4" id="KW-1185">Reference proteome</keyword>